<dbReference type="AlphaFoldDB" id="A0A8J7MAE1"/>
<accession>A0A8J7MAE1</accession>
<evidence type="ECO:0000313" key="2">
    <source>
        <dbReference type="Proteomes" id="UP000655420"/>
    </source>
</evidence>
<dbReference type="EMBL" id="JAEHHL010000015">
    <property type="protein sequence ID" value="MBK0401168.1"/>
    <property type="molecule type" value="Genomic_DNA"/>
</dbReference>
<evidence type="ECO:0000313" key="1">
    <source>
        <dbReference type="EMBL" id="MBK0401168.1"/>
    </source>
</evidence>
<name>A0A8J7MAE1_9RHOB</name>
<organism evidence="1 2">
    <name type="scientific">Thermohalobaculum xanthum</name>
    <dbReference type="NCBI Taxonomy" id="2753746"/>
    <lineage>
        <taxon>Bacteria</taxon>
        <taxon>Pseudomonadati</taxon>
        <taxon>Pseudomonadota</taxon>
        <taxon>Alphaproteobacteria</taxon>
        <taxon>Rhodobacterales</taxon>
        <taxon>Paracoccaceae</taxon>
        <taxon>Thermohalobaculum</taxon>
    </lineage>
</organism>
<evidence type="ECO:0008006" key="3">
    <source>
        <dbReference type="Google" id="ProtNLM"/>
    </source>
</evidence>
<protein>
    <recommendedName>
        <fullName evidence="3">Flagellin</fullName>
    </recommendedName>
</protein>
<dbReference type="Proteomes" id="UP000655420">
    <property type="component" value="Unassembled WGS sequence"/>
</dbReference>
<reference evidence="1" key="1">
    <citation type="submission" date="2020-12" db="EMBL/GenBank/DDBJ databases">
        <title>Bacterial taxonomy.</title>
        <authorList>
            <person name="Pan X."/>
        </authorList>
    </citation>
    <scope>NUCLEOTIDE SEQUENCE</scope>
    <source>
        <strain evidence="1">M0105</strain>
    </source>
</reference>
<comment type="caution">
    <text evidence="1">The sequence shown here is derived from an EMBL/GenBank/DDBJ whole genome shotgun (WGS) entry which is preliminary data.</text>
</comment>
<gene>
    <name evidence="1" type="ORF">H0I76_18370</name>
</gene>
<dbReference type="RefSeq" id="WP_200613381.1">
    <property type="nucleotide sequence ID" value="NZ_JAEHHL010000015.1"/>
</dbReference>
<keyword evidence="2" id="KW-1185">Reference proteome</keyword>
<proteinExistence type="predicted"/>
<sequence>MNGFQTGFFSQPRMTTLSRVIADLRERGDDAQSEAVTGRPADLAERLSGRVAETVTLSGAIDRLAAYNETIALTELRADIVSQSLGELRQIATDLANSAETAMASNLPEARSALSDTARAALERAVAALNLSAGGRSVFSGDEPDKTPLAAAAEFLSAGGALLAAAPTGALAHNGLLAGFSDPAGVFSGSLYTGGTGSSPRAAISAGEVVSLDVRADAPELREAMAHVVALAKAFDGSLPLDRAEADVLAERAIAGLRASAGDIAQLEARVGTIQERVATTKARNAVEEAGFAIALDELSRGDAVGAALRFNAIEGQIETLFATTARLSGISLGAFLR</sequence>
<dbReference type="Gene3D" id="1.20.1330.10">
    <property type="entry name" value="f41 fragment of flagellin, N-terminal domain"/>
    <property type="match status" value="1"/>
</dbReference>